<evidence type="ECO:0000256" key="4">
    <source>
        <dbReference type="ARBA" id="ARBA00022833"/>
    </source>
</evidence>
<dbReference type="SUPFAM" id="SSF53098">
    <property type="entry name" value="Ribonuclease H-like"/>
    <property type="match status" value="1"/>
</dbReference>
<evidence type="ECO:0000256" key="3">
    <source>
        <dbReference type="ARBA" id="ARBA00022771"/>
    </source>
</evidence>
<dbReference type="PANTHER" id="PTHR46481:SF10">
    <property type="entry name" value="ZINC FINGER BED DOMAIN-CONTAINING PROTEIN 39"/>
    <property type="match status" value="1"/>
</dbReference>
<comment type="caution">
    <text evidence="7">The sequence shown here is derived from an EMBL/GenBank/DDBJ whole genome shotgun (WGS) entry which is preliminary data.</text>
</comment>
<evidence type="ECO:0000256" key="2">
    <source>
        <dbReference type="ARBA" id="ARBA00022723"/>
    </source>
</evidence>
<dbReference type="InterPro" id="IPR012337">
    <property type="entry name" value="RNaseH-like_sf"/>
</dbReference>
<evidence type="ECO:0000313" key="7">
    <source>
        <dbReference type="EMBL" id="KAL3124516.1"/>
    </source>
</evidence>
<evidence type="ECO:0000256" key="1">
    <source>
        <dbReference type="ARBA" id="ARBA00004123"/>
    </source>
</evidence>
<keyword evidence="5" id="KW-0539">Nucleus</keyword>
<keyword evidence="3" id="KW-0863">Zinc-finger</keyword>
<accession>A0ABD2MAI3</accession>
<dbReference type="InterPro" id="IPR052035">
    <property type="entry name" value="ZnF_BED_domain_contain"/>
</dbReference>
<evidence type="ECO:0000313" key="8">
    <source>
        <dbReference type="Proteomes" id="UP001620626"/>
    </source>
</evidence>
<dbReference type="GO" id="GO:0008270">
    <property type="term" value="F:zinc ion binding"/>
    <property type="evidence" value="ECO:0007669"/>
    <property type="project" value="UniProtKB-KW"/>
</dbReference>
<dbReference type="InterPro" id="IPR008906">
    <property type="entry name" value="HATC_C_dom"/>
</dbReference>
<dbReference type="Pfam" id="PF05699">
    <property type="entry name" value="Dimer_Tnp_hAT"/>
    <property type="match status" value="1"/>
</dbReference>
<gene>
    <name evidence="7" type="ORF">niasHT_009064</name>
</gene>
<keyword evidence="8" id="KW-1185">Reference proteome</keyword>
<keyword evidence="2" id="KW-0479">Metal-binding</keyword>
<name>A0ABD2MAI3_9BILA</name>
<sequence>MDSDENSPILLNLDTSFQTPLTSQENKIRKQRKINIGEKQWSRKPLKNTSKYSNLYEELLENGNESDYLICKICKKPVYKKNWRLISEHYKVHFVGNSVEKLKADYKHKITCAALKGRPFRFFETEEFHGIVTAFGQLCVAHANIGILCESRSVTPSPNGIAQTVRDRATSMDQQQEYKGLVERIKVSGAICYDFGKNKRDYFVITAHVITENFLLRPFIIHFGEWSGSAKTRKAVTDYTHNLLIKKGAASSENVTQIGRTTDEGQNVISGGEERSLHVRCLCHILATIARRTTEPYHGSRLSAAEKRQLNQFSDQLKELSKFVTTAKNIPKIDDMAGSFLLESVCTRWLTNHIMSRAFHEGIDKIKEAVARHGDDSLKADFVALAVFKDDFEAYTGIFEAFSMAVAKLEAAKSPTINLVLPVLAQLELHLQRCSDNQMEEHSLQRTLARSALSCLARKIERSVNRKIVGAAAYLDPNILRKMESISEKVPRWSLNDCKESVRHLVTQLELWDRRCTGGGTATEITLENDVFVEFASSPPVLNLDDEMRLYETMPCTQTIDVLTFWRQQTLVPNLKRLAQKILSIPASSAHAERAFSHLRRLKTDFTRNNMTKKTISSIICCGSLNYLAVFDDVDQIVS</sequence>
<dbReference type="AlphaFoldDB" id="A0ABD2MAI3"/>
<comment type="subcellular location">
    <subcellularLocation>
        <location evidence="1">Nucleus</location>
    </subcellularLocation>
</comment>
<dbReference type="EMBL" id="JBICBT010000070">
    <property type="protein sequence ID" value="KAL3124516.1"/>
    <property type="molecule type" value="Genomic_DNA"/>
</dbReference>
<reference evidence="7 8" key="1">
    <citation type="submission" date="2024-10" db="EMBL/GenBank/DDBJ databases">
        <authorList>
            <person name="Kim D."/>
        </authorList>
    </citation>
    <scope>NUCLEOTIDE SEQUENCE [LARGE SCALE GENOMIC DNA]</scope>
    <source>
        <strain evidence="7">BH-2024</strain>
    </source>
</reference>
<evidence type="ECO:0000259" key="6">
    <source>
        <dbReference type="Pfam" id="PF05699"/>
    </source>
</evidence>
<proteinExistence type="predicted"/>
<keyword evidence="4" id="KW-0862">Zinc</keyword>
<evidence type="ECO:0000256" key="5">
    <source>
        <dbReference type="ARBA" id="ARBA00023242"/>
    </source>
</evidence>
<dbReference type="Proteomes" id="UP001620626">
    <property type="component" value="Unassembled WGS sequence"/>
</dbReference>
<protein>
    <recommendedName>
        <fullName evidence="6">HAT C-terminal dimerisation domain-containing protein</fullName>
    </recommendedName>
</protein>
<dbReference type="PANTHER" id="PTHR46481">
    <property type="entry name" value="ZINC FINGER BED DOMAIN-CONTAINING PROTEIN 4"/>
    <property type="match status" value="1"/>
</dbReference>
<dbReference type="GO" id="GO:0005634">
    <property type="term" value="C:nucleus"/>
    <property type="evidence" value="ECO:0007669"/>
    <property type="project" value="UniProtKB-SubCell"/>
</dbReference>
<organism evidence="7 8">
    <name type="scientific">Heterodera trifolii</name>
    <dbReference type="NCBI Taxonomy" id="157864"/>
    <lineage>
        <taxon>Eukaryota</taxon>
        <taxon>Metazoa</taxon>
        <taxon>Ecdysozoa</taxon>
        <taxon>Nematoda</taxon>
        <taxon>Chromadorea</taxon>
        <taxon>Rhabditida</taxon>
        <taxon>Tylenchina</taxon>
        <taxon>Tylenchomorpha</taxon>
        <taxon>Tylenchoidea</taxon>
        <taxon>Heteroderidae</taxon>
        <taxon>Heteroderinae</taxon>
        <taxon>Heterodera</taxon>
    </lineage>
</organism>
<feature type="domain" description="HAT C-terminal dimerisation" evidence="6">
    <location>
        <begin position="553"/>
        <end position="621"/>
    </location>
</feature>